<feature type="compositionally biased region" description="Basic and acidic residues" evidence="2">
    <location>
        <begin position="142"/>
        <end position="152"/>
    </location>
</feature>
<name>A0A1I7T1Q1_9PELO</name>
<keyword evidence="3" id="KW-1133">Transmembrane helix</keyword>
<accession>A0A1I7T1Q1</accession>
<feature type="region of interest" description="Disordered" evidence="2">
    <location>
        <begin position="133"/>
        <end position="195"/>
    </location>
</feature>
<evidence type="ECO:0000256" key="1">
    <source>
        <dbReference type="SAM" id="Coils"/>
    </source>
</evidence>
<reference evidence="5" key="1">
    <citation type="submission" date="2016-11" db="UniProtKB">
        <authorList>
            <consortium name="WormBaseParasite"/>
        </authorList>
    </citation>
    <scope>IDENTIFICATION</scope>
</reference>
<keyword evidence="3" id="KW-0472">Membrane</keyword>
<feature type="compositionally biased region" description="Polar residues" evidence="2">
    <location>
        <begin position="85"/>
        <end position="101"/>
    </location>
</feature>
<feature type="coiled-coil region" evidence="1">
    <location>
        <begin position="227"/>
        <end position="261"/>
    </location>
</feature>
<evidence type="ECO:0000256" key="2">
    <source>
        <dbReference type="SAM" id="MobiDB-lite"/>
    </source>
</evidence>
<evidence type="ECO:0000256" key="3">
    <source>
        <dbReference type="SAM" id="Phobius"/>
    </source>
</evidence>
<keyword evidence="4" id="KW-1185">Reference proteome</keyword>
<sequence length="266" mass="29814">MYSVSLSSSSSLPPIRKTASKCIYEHLSSLIRSPDALGQFLGMLLVLIVVLLIIFLLILYFGKGFVGEKKAPVTNALLSPKPTEKSSAPSVSDQNSISSTEPKAEDEVIDMPTQNEATEEPTDEDQTVLKQVSMESVSETDQMGKSDLEKTPEGSPKSTSSCVSTEILMDSITEEEASTSDQASSISRPSSFPMDFSSPPYFNFTRKTPELIPRMLLEELELLDKSIEKRKMDIRDLLKRIQSAKRRHRRFSEHIERVQRDHHINF</sequence>
<proteinExistence type="predicted"/>
<dbReference type="Proteomes" id="UP000095282">
    <property type="component" value="Unplaced"/>
</dbReference>
<keyword evidence="1" id="KW-0175">Coiled coil</keyword>
<feature type="region of interest" description="Disordered" evidence="2">
    <location>
        <begin position="77"/>
        <end position="109"/>
    </location>
</feature>
<dbReference type="AlphaFoldDB" id="A0A1I7T1Q1"/>
<evidence type="ECO:0000313" key="5">
    <source>
        <dbReference type="WBParaSite" id="Csp11.Scaffold464.g1569.t2"/>
    </source>
</evidence>
<keyword evidence="3" id="KW-0812">Transmembrane</keyword>
<evidence type="ECO:0000313" key="4">
    <source>
        <dbReference type="Proteomes" id="UP000095282"/>
    </source>
</evidence>
<dbReference type="WBParaSite" id="Csp11.Scaffold464.g1569.t2">
    <property type="protein sequence ID" value="Csp11.Scaffold464.g1569.t2"/>
    <property type="gene ID" value="Csp11.Scaffold464.g1569"/>
</dbReference>
<organism evidence="4 5">
    <name type="scientific">Caenorhabditis tropicalis</name>
    <dbReference type="NCBI Taxonomy" id="1561998"/>
    <lineage>
        <taxon>Eukaryota</taxon>
        <taxon>Metazoa</taxon>
        <taxon>Ecdysozoa</taxon>
        <taxon>Nematoda</taxon>
        <taxon>Chromadorea</taxon>
        <taxon>Rhabditida</taxon>
        <taxon>Rhabditina</taxon>
        <taxon>Rhabditomorpha</taxon>
        <taxon>Rhabditoidea</taxon>
        <taxon>Rhabditidae</taxon>
        <taxon>Peloderinae</taxon>
        <taxon>Caenorhabditis</taxon>
    </lineage>
</organism>
<feature type="transmembrane region" description="Helical" evidence="3">
    <location>
        <begin position="40"/>
        <end position="61"/>
    </location>
</feature>
<protein>
    <submittedName>
        <fullName evidence="5">Envelope-like protein</fullName>
    </submittedName>
</protein>